<evidence type="ECO:0000259" key="3">
    <source>
        <dbReference type="Pfam" id="PF06863"/>
    </source>
</evidence>
<comment type="caution">
    <text evidence="4">The sequence shown here is derived from an EMBL/GenBank/DDBJ whole genome shotgun (WGS) entry which is preliminary data.</text>
</comment>
<feature type="chain" id="PRO_5045958981" evidence="1">
    <location>
        <begin position="28"/>
        <end position="479"/>
    </location>
</feature>
<dbReference type="Gene3D" id="1.10.3360.10">
    <property type="entry name" value="VPA0735-like domain"/>
    <property type="match status" value="1"/>
</dbReference>
<feature type="domain" description="DUF1214" evidence="2">
    <location>
        <begin position="361"/>
        <end position="463"/>
    </location>
</feature>
<dbReference type="Gene3D" id="2.60.40.1610">
    <property type="entry name" value="Domain of unknown function DUF1254"/>
    <property type="match status" value="1"/>
</dbReference>
<dbReference type="Pfam" id="PF06742">
    <property type="entry name" value="DUF1214"/>
    <property type="match status" value="1"/>
</dbReference>
<keyword evidence="1" id="KW-0732">Signal</keyword>
<reference evidence="4" key="1">
    <citation type="submission" date="2024-05" db="EMBL/GenBank/DDBJ databases">
        <title>Genome Sequences of Four Agar- Degrading Marine Bacteria.</title>
        <authorList>
            <person name="Phillips E.K."/>
            <person name="Shaffer J.C."/>
            <person name="Henson M.W."/>
            <person name="Temperton B."/>
            <person name="Thrash C.J."/>
            <person name="Martin M.O."/>
        </authorList>
    </citation>
    <scope>NUCLEOTIDE SEQUENCE</scope>
    <source>
        <strain evidence="4">EKP203</strain>
    </source>
</reference>
<name>A0ABT7Y502_9VIBR</name>
<dbReference type="EMBL" id="JAUEOZ010000002">
    <property type="protein sequence ID" value="MDN2483077.1"/>
    <property type="molecule type" value="Genomic_DNA"/>
</dbReference>
<gene>
    <name evidence="4" type="ORF">QWJ08_17170</name>
</gene>
<dbReference type="Gene3D" id="2.60.120.600">
    <property type="entry name" value="Domain of unknown function DUF1214, C-terminal domain"/>
    <property type="match status" value="1"/>
</dbReference>
<evidence type="ECO:0000313" key="4">
    <source>
        <dbReference type="EMBL" id="MDN2483077.1"/>
    </source>
</evidence>
<dbReference type="Proteomes" id="UP001169719">
    <property type="component" value="Unassembled WGS sequence"/>
</dbReference>
<accession>A0ABT7Y502</accession>
<proteinExistence type="predicted"/>
<organism evidence="4 5">
    <name type="scientific">Vibrio agarivorans</name>
    <dbReference type="NCBI Taxonomy" id="153622"/>
    <lineage>
        <taxon>Bacteria</taxon>
        <taxon>Pseudomonadati</taxon>
        <taxon>Pseudomonadota</taxon>
        <taxon>Gammaproteobacteria</taxon>
        <taxon>Vibrionales</taxon>
        <taxon>Vibrionaceae</taxon>
        <taxon>Vibrio</taxon>
    </lineage>
</organism>
<keyword evidence="5" id="KW-1185">Reference proteome</keyword>
<evidence type="ECO:0000259" key="2">
    <source>
        <dbReference type="Pfam" id="PF06742"/>
    </source>
</evidence>
<feature type="signal peptide" evidence="1">
    <location>
        <begin position="1"/>
        <end position="27"/>
    </location>
</feature>
<dbReference type="InterPro" id="IPR037050">
    <property type="entry name" value="DUF1254_sf"/>
</dbReference>
<dbReference type="RefSeq" id="WP_289963132.1">
    <property type="nucleotide sequence ID" value="NZ_JAUEOZ010000002.1"/>
</dbReference>
<evidence type="ECO:0000313" key="5">
    <source>
        <dbReference type="Proteomes" id="UP001169719"/>
    </source>
</evidence>
<dbReference type="Pfam" id="PF06863">
    <property type="entry name" value="DUF1254"/>
    <property type="match status" value="1"/>
</dbReference>
<protein>
    <submittedName>
        <fullName evidence="4">DUF1254 domain-containing protein</fullName>
    </submittedName>
</protein>
<dbReference type="InterPro" id="IPR037049">
    <property type="entry name" value="DUF1214_C_sf"/>
</dbReference>
<evidence type="ECO:0000256" key="1">
    <source>
        <dbReference type="SAM" id="SignalP"/>
    </source>
</evidence>
<dbReference type="PANTHER" id="PTHR36509">
    <property type="entry name" value="BLL3101 PROTEIN"/>
    <property type="match status" value="1"/>
</dbReference>
<dbReference type="PANTHER" id="PTHR36509:SF3">
    <property type="entry name" value="SIGNAL PEPTIDE PROTEIN"/>
    <property type="match status" value="1"/>
</dbReference>
<feature type="domain" description="DUF1254" evidence="3">
    <location>
        <begin position="89"/>
        <end position="212"/>
    </location>
</feature>
<dbReference type="InterPro" id="IPR010621">
    <property type="entry name" value="DUF1214"/>
</dbReference>
<dbReference type="InterPro" id="IPR010679">
    <property type="entry name" value="DUF1254"/>
</dbReference>
<dbReference type="SUPFAM" id="SSF160935">
    <property type="entry name" value="VPA0735-like"/>
    <property type="match status" value="1"/>
</dbReference>
<sequence>MKETILITALATILAAPVFAGASISQADNSALATQNEQAAAIEEARYKRRAMEAGTWFMPQIMYYSMEQGAFETFGGDELTIYYYSKPMNWQARMVTGNNNSPYVHTYHDLSKTGPVVVEIPAATETNAFFGTFLDSWHKPIVDVGPGGEDRGLGGKYLVVPAGYEGDTEDYIVVEQETNKGYISIRSLTDSTSDEDMAKHVDYVQSMKMYPLGAQDTTTQFIDLWGKTYEATIPFDLRFWTAADYMVQNEVIKQDEKAFYGMMKSLGIEKGKRFNPSEKQVDMLIEAAKELHQEMMHDVAYFAPKLWPETSNWTIPVPMEMMTTNATYVSENWNDYQSRGATFYFYFAPPASLAESKSTTYIKGALDSDGVKLNGGSDYQIVIPADVPAKRFWSMLTYATKDGAYIENADPIGIASNESQVVINSDGTTTLTWSSHCEGKVNCMSVIEGEEFFTLFRLYGPEAAFFDKSFALPDIEKR</sequence>